<protein>
    <submittedName>
        <fullName evidence="1">SDR family NAD(P)-dependent oxidoreductase</fullName>
    </submittedName>
</protein>
<accession>A0A844AVC3</accession>
<dbReference type="GO" id="GO:0005737">
    <property type="term" value="C:cytoplasm"/>
    <property type="evidence" value="ECO:0007669"/>
    <property type="project" value="TreeGrafter"/>
</dbReference>
<dbReference type="InterPro" id="IPR036291">
    <property type="entry name" value="NAD(P)-bd_dom_sf"/>
</dbReference>
<dbReference type="CDD" id="cd05325">
    <property type="entry name" value="carb_red_sniffer_like_SDR_c"/>
    <property type="match status" value="1"/>
</dbReference>
<dbReference type="AlphaFoldDB" id="A0A844AVC3"/>
<reference evidence="1 2" key="1">
    <citation type="submission" date="2019-10" db="EMBL/GenBank/DDBJ databases">
        <title>Epibacterium sp. nov., isolated from seawater.</title>
        <authorList>
            <person name="Zhang X."/>
            <person name="Li N."/>
        </authorList>
    </citation>
    <scope>NUCLEOTIDE SEQUENCE [LARGE SCALE GENOMIC DNA]</scope>
    <source>
        <strain evidence="1 2">SM1969</strain>
    </source>
</reference>
<comment type="caution">
    <text evidence="1">The sequence shown here is derived from an EMBL/GenBank/DDBJ whole genome shotgun (WGS) entry which is preliminary data.</text>
</comment>
<evidence type="ECO:0000313" key="1">
    <source>
        <dbReference type="EMBL" id="MQY43418.1"/>
    </source>
</evidence>
<proteinExistence type="predicted"/>
<dbReference type="Gene3D" id="3.40.50.720">
    <property type="entry name" value="NAD(P)-binding Rossmann-like Domain"/>
    <property type="match status" value="1"/>
</dbReference>
<dbReference type="EMBL" id="WIXK01000005">
    <property type="protein sequence ID" value="MQY43418.1"/>
    <property type="molecule type" value="Genomic_DNA"/>
</dbReference>
<dbReference type="PANTHER" id="PTHR43544">
    <property type="entry name" value="SHORT-CHAIN DEHYDROGENASE/REDUCTASE"/>
    <property type="match status" value="1"/>
</dbReference>
<name>A0A844AVC3_9RHOB</name>
<keyword evidence="2" id="KW-1185">Reference proteome</keyword>
<gene>
    <name evidence="1" type="ORF">GG681_12255</name>
</gene>
<dbReference type="RefSeq" id="WP_153548289.1">
    <property type="nucleotide sequence ID" value="NZ_WIXK01000005.1"/>
</dbReference>
<sequence>MNTLVIGASGGIGSALVQALRARGDTVTALSRAEDGFDITDEDNIQTQLSRFDAPFDLVIVATGILAAEAGPEKTIRNLTAAEMQHLFAVNTIGPALVLKHLRPLLPRKTAAKVAVLSARVGSIGDNTLGGWYSYRASKAALNQVIKTAAIELARTHKHLTCVALHPGTVATQFSSAYLCHKNVPPAKAAGNLLGVIDGLTPNDSGAFYDWAAKPVPW</sequence>
<evidence type="ECO:0000313" key="2">
    <source>
        <dbReference type="Proteomes" id="UP000436694"/>
    </source>
</evidence>
<dbReference type="PRINTS" id="PR00081">
    <property type="entry name" value="GDHRDH"/>
</dbReference>
<organism evidence="1 2">
    <name type="scientific">Tritonibacter aquimaris</name>
    <dbReference type="NCBI Taxonomy" id="2663379"/>
    <lineage>
        <taxon>Bacteria</taxon>
        <taxon>Pseudomonadati</taxon>
        <taxon>Pseudomonadota</taxon>
        <taxon>Alphaproteobacteria</taxon>
        <taxon>Rhodobacterales</taxon>
        <taxon>Paracoccaceae</taxon>
        <taxon>Tritonibacter</taxon>
    </lineage>
</organism>
<dbReference type="Proteomes" id="UP000436694">
    <property type="component" value="Unassembled WGS sequence"/>
</dbReference>
<dbReference type="PANTHER" id="PTHR43544:SF12">
    <property type="entry name" value="NAD(P)-BINDING ROSSMANN-FOLD SUPERFAMILY PROTEIN"/>
    <property type="match status" value="1"/>
</dbReference>
<dbReference type="GO" id="GO:0016491">
    <property type="term" value="F:oxidoreductase activity"/>
    <property type="evidence" value="ECO:0007669"/>
    <property type="project" value="TreeGrafter"/>
</dbReference>
<dbReference type="SUPFAM" id="SSF51735">
    <property type="entry name" value="NAD(P)-binding Rossmann-fold domains"/>
    <property type="match status" value="1"/>
</dbReference>
<dbReference type="InterPro" id="IPR002347">
    <property type="entry name" value="SDR_fam"/>
</dbReference>
<dbReference type="InterPro" id="IPR051468">
    <property type="entry name" value="Fungal_SecMetab_SDRs"/>
</dbReference>
<dbReference type="Pfam" id="PF00106">
    <property type="entry name" value="adh_short"/>
    <property type="match status" value="1"/>
</dbReference>